<keyword evidence="1" id="KW-1133">Transmembrane helix</keyword>
<accession>A0A0D6PHU2</accession>
<evidence type="ECO:0000256" key="1">
    <source>
        <dbReference type="SAM" id="Phobius"/>
    </source>
</evidence>
<gene>
    <name evidence="2" type="ORF">Aam_090_018</name>
</gene>
<sequence>MAQHAINRLSCHIGQIQRQPDGKCPAETGWRMAMPAQPMMMPMIVMMVMAVIMIVVMVVVVLHQGLAMVIRV</sequence>
<comment type="caution">
    <text evidence="2">The sequence shown here is derived from an EMBL/GenBank/DDBJ whole genome shotgun (WGS) entry which is preliminary data.</text>
</comment>
<proteinExistence type="predicted"/>
<keyword evidence="1" id="KW-0812">Transmembrane</keyword>
<organism evidence="2 3">
    <name type="scientific">Acidocella aminolytica 101 = DSM 11237</name>
    <dbReference type="NCBI Taxonomy" id="1120923"/>
    <lineage>
        <taxon>Bacteria</taxon>
        <taxon>Pseudomonadati</taxon>
        <taxon>Pseudomonadota</taxon>
        <taxon>Alphaproteobacteria</taxon>
        <taxon>Acetobacterales</taxon>
        <taxon>Acidocellaceae</taxon>
        <taxon>Acidocella</taxon>
    </lineage>
</organism>
<keyword evidence="1" id="KW-0472">Membrane</keyword>
<evidence type="ECO:0000313" key="3">
    <source>
        <dbReference type="Proteomes" id="UP000032668"/>
    </source>
</evidence>
<name>A0A0D6PHU2_9PROT</name>
<protein>
    <submittedName>
        <fullName evidence="2">Uncharacterized protein</fullName>
    </submittedName>
</protein>
<dbReference type="EMBL" id="BANC01000088">
    <property type="protein sequence ID" value="GAN81340.1"/>
    <property type="molecule type" value="Genomic_DNA"/>
</dbReference>
<dbReference type="AlphaFoldDB" id="A0A0D6PHU2"/>
<dbReference type="Proteomes" id="UP000032668">
    <property type="component" value="Unassembled WGS sequence"/>
</dbReference>
<feature type="transmembrane region" description="Helical" evidence="1">
    <location>
        <begin position="39"/>
        <end position="62"/>
    </location>
</feature>
<reference evidence="2 3" key="1">
    <citation type="submission" date="2012-11" db="EMBL/GenBank/DDBJ databases">
        <title>Whole genome sequence of Acidocella aminolytica 101 = DSM 11237.</title>
        <authorList>
            <person name="Azuma Y."/>
            <person name="Higashiura N."/>
            <person name="Hirakawa H."/>
            <person name="Matsushita K."/>
        </authorList>
    </citation>
    <scope>NUCLEOTIDE SEQUENCE [LARGE SCALE GENOMIC DNA]</scope>
    <source>
        <strain evidence="3">101 / DSM 11237</strain>
    </source>
</reference>
<keyword evidence="3" id="KW-1185">Reference proteome</keyword>
<evidence type="ECO:0000313" key="2">
    <source>
        <dbReference type="EMBL" id="GAN81340.1"/>
    </source>
</evidence>